<dbReference type="EMBL" id="LS483346">
    <property type="protein sequence ID" value="SQF34968.1"/>
    <property type="molecule type" value="Genomic_DNA"/>
</dbReference>
<evidence type="ECO:0000313" key="2">
    <source>
        <dbReference type="Proteomes" id="UP000249623"/>
    </source>
</evidence>
<dbReference type="AlphaFoldDB" id="A0A2X3V6Q9"/>
<protein>
    <submittedName>
        <fullName evidence="1">Uncharacterized protein</fullName>
    </submittedName>
</protein>
<reference evidence="1 2" key="1">
    <citation type="submission" date="2018-06" db="EMBL/GenBank/DDBJ databases">
        <authorList>
            <consortium name="Pathogen Informatics"/>
            <person name="Doyle S."/>
        </authorList>
    </citation>
    <scope>NUCLEOTIDE SEQUENCE [LARGE SCALE GENOMIC DNA]</scope>
    <source>
        <strain evidence="1 2">NCTC11085</strain>
    </source>
</reference>
<name>A0A2X3V6Q9_STRSA</name>
<accession>A0A2X3V6Q9</accession>
<organism evidence="1 2">
    <name type="scientific">Streptococcus sanguinis</name>
    <dbReference type="NCBI Taxonomy" id="1305"/>
    <lineage>
        <taxon>Bacteria</taxon>
        <taxon>Bacillati</taxon>
        <taxon>Bacillota</taxon>
        <taxon>Bacilli</taxon>
        <taxon>Lactobacillales</taxon>
        <taxon>Streptococcaceae</taxon>
        <taxon>Streptococcus</taxon>
    </lineage>
</organism>
<dbReference type="RefSeq" id="WP_002924341.1">
    <property type="nucleotide sequence ID" value="NZ_CP071430.1"/>
</dbReference>
<sequence>MVGTTNNALEILEQKRFVLVQNPESIKSRGNHYGKGFDLYDKKFFNPNQAAIKDNSIYGGANNSNATEFFIRMKNFEFSSALLNSNFTTDEIKKSNYQITRSPESLVNKSLLKEKYPPEFELQYIYREEDQFSKVRITYNKDFLPTKIEWYYKGEEGLKWYTWRTYSYPFKNKEEFDKRLDEEMANIEEISRENEGD</sequence>
<dbReference type="Proteomes" id="UP000249623">
    <property type="component" value="Chromosome 1"/>
</dbReference>
<proteinExistence type="predicted"/>
<gene>
    <name evidence="1" type="ORF">NCTC11085_01344</name>
</gene>
<evidence type="ECO:0000313" key="1">
    <source>
        <dbReference type="EMBL" id="SQF34968.1"/>
    </source>
</evidence>